<dbReference type="RefSeq" id="WP_006685300.1">
    <property type="nucleotide sequence ID" value="NZ_GG730299.1"/>
</dbReference>
<dbReference type="Pfam" id="PF13489">
    <property type="entry name" value="Methyltransf_23"/>
    <property type="match status" value="1"/>
</dbReference>
<dbReference type="SUPFAM" id="SSF53335">
    <property type="entry name" value="S-adenosyl-L-methionine-dependent methyltransferases"/>
    <property type="match status" value="1"/>
</dbReference>
<organism evidence="1 2">
    <name type="scientific">Citrobacter youngae ATCC 29220</name>
    <dbReference type="NCBI Taxonomy" id="500640"/>
    <lineage>
        <taxon>Bacteria</taxon>
        <taxon>Pseudomonadati</taxon>
        <taxon>Pseudomonadota</taxon>
        <taxon>Gammaproteobacteria</taxon>
        <taxon>Enterobacterales</taxon>
        <taxon>Enterobacteriaceae</taxon>
        <taxon>Citrobacter</taxon>
        <taxon>Citrobacter freundii complex</taxon>
    </lineage>
</organism>
<dbReference type="Proteomes" id="UP000003880">
    <property type="component" value="Unassembled WGS sequence"/>
</dbReference>
<dbReference type="InterPro" id="IPR029063">
    <property type="entry name" value="SAM-dependent_MTases_sf"/>
</dbReference>
<evidence type="ECO:0000313" key="2">
    <source>
        <dbReference type="Proteomes" id="UP000003880"/>
    </source>
</evidence>
<comment type="caution">
    <text evidence="1">The sequence shown here is derived from an EMBL/GenBank/DDBJ whole genome shotgun (WGS) entry which is preliminary data.</text>
</comment>
<evidence type="ECO:0008006" key="3">
    <source>
        <dbReference type="Google" id="ProtNLM"/>
    </source>
</evidence>
<gene>
    <name evidence="1" type="ORF">CIT292_07934</name>
</gene>
<proteinExistence type="predicted"/>
<accession>D4BBZ3</accession>
<dbReference type="eggNOG" id="ENOG5033U5N">
    <property type="taxonomic scope" value="Bacteria"/>
</dbReference>
<dbReference type="AlphaFoldDB" id="D4BBZ3"/>
<dbReference type="Gene3D" id="3.40.50.150">
    <property type="entry name" value="Vaccinia Virus protein VP39"/>
    <property type="match status" value="1"/>
</dbReference>
<name>D4BBZ3_9ENTR</name>
<protein>
    <recommendedName>
        <fullName evidence="3">Methyltransferase domain protein</fullName>
    </recommendedName>
</protein>
<dbReference type="HOGENOM" id="CLU_1516624_0_0_6"/>
<dbReference type="EMBL" id="ABWL02000007">
    <property type="protein sequence ID" value="EFE08611.1"/>
    <property type="molecule type" value="Genomic_DNA"/>
</dbReference>
<reference evidence="1 2" key="1">
    <citation type="submission" date="2010-02" db="EMBL/GenBank/DDBJ databases">
        <authorList>
            <person name="Weinstock G."/>
            <person name="Sodergren E."/>
            <person name="Clifton S."/>
            <person name="Fulton L."/>
            <person name="Fulton B."/>
            <person name="Courtney L."/>
            <person name="Fronick C."/>
            <person name="Harrison M."/>
            <person name="Strong C."/>
            <person name="Farmer C."/>
            <person name="Delahaunty K."/>
            <person name="Markovic C."/>
            <person name="Hall O."/>
            <person name="Minx P."/>
            <person name="Tomlinson C."/>
            <person name="Mitreva M."/>
            <person name="Nelson J."/>
            <person name="Hou S."/>
            <person name="Wollam A."/>
            <person name="Pepin K.H."/>
            <person name="Johnson M."/>
            <person name="Bhonagiri V."/>
            <person name="Zhang X."/>
            <person name="Suruliraj S."/>
            <person name="Warren W."/>
            <person name="Chinwalla A."/>
            <person name="Mardis E.R."/>
            <person name="Wilson R.K."/>
        </authorList>
    </citation>
    <scope>NUCLEOTIDE SEQUENCE [LARGE SCALE GENOMIC DNA]</scope>
    <source>
        <strain evidence="1 2">ATCC 29220</strain>
    </source>
</reference>
<evidence type="ECO:0000313" key="1">
    <source>
        <dbReference type="EMBL" id="EFE08611.1"/>
    </source>
</evidence>
<sequence length="207" mass="24018">MKAFTETLNQGLVWLPELGIGHYPVPQDCRPYDDSYFSNYQSLADTVIGKKLTQARIDMIARHYTGSVVDVGIGSGIFVESRAHTTGYDVNPKGIEWLRQRDLWSDLYQHTYPALSFWDSLEHIDRPDIAVAQSQRWVFVSIPVFRNGEHVLRSKHFKPAEHIWYWSHEGVISWFLEQGFALAEYNDIESQHGREGIHSYAFVRIFQ</sequence>